<dbReference type="SUPFAM" id="SSF53474">
    <property type="entry name" value="alpha/beta-Hydrolases"/>
    <property type="match status" value="1"/>
</dbReference>
<keyword evidence="1" id="KW-0812">Transmembrane</keyword>
<feature type="domain" description="Serine aminopeptidase S33" evidence="2">
    <location>
        <begin position="134"/>
        <end position="255"/>
    </location>
</feature>
<dbReference type="PANTHER" id="PTHR12277:SF194">
    <property type="entry name" value="FI04476P"/>
    <property type="match status" value="1"/>
</dbReference>
<dbReference type="RefSeq" id="XP_017781092.1">
    <property type="nucleotide sequence ID" value="XM_017925603.1"/>
</dbReference>
<evidence type="ECO:0000259" key="2">
    <source>
        <dbReference type="Pfam" id="PF12146"/>
    </source>
</evidence>
<keyword evidence="1" id="KW-1133">Transmembrane helix</keyword>
<gene>
    <name evidence="4" type="primary">LOC108565928</name>
</gene>
<evidence type="ECO:0000313" key="4">
    <source>
        <dbReference type="RefSeq" id="XP_017781092.1"/>
    </source>
</evidence>
<sequence length="371" mass="43032">MVCDKILPKMKLALLKLHSCPRYYRKHCKLSKFMFYSIALIIAILCCLLIIAFIIVPVAFKYSVTFQRMLMFTNMGLSDNPLDYESPFQGIRNIYHTIDHPDESVTLGIWHVLPTELENELDFDKALATSNYSTIIHFHGSGETRTDSKGTFAVLKDYFHVIAVEYRGFGDSSKVLLSEEGISKDFVEIYKWIRAKTNNHIYIWGHSLGTALSALTITKLKKERLMPMGLILEAPLTSMAEEIPVHPYGRLFAWLPWFENTIVSPLERNGFFFNTSNSIVDVDCPVMILHAEDDSVIPYTLGKKLSELAKNARKPNQGNITYYQFSPFWELDHFRIFRYPFLPFLLEKFIKTCNFYSKERPPIRRKLKKTH</sequence>
<keyword evidence="1" id="KW-0472">Membrane</keyword>
<dbReference type="GeneID" id="108565928"/>
<dbReference type="Gene3D" id="3.40.50.1820">
    <property type="entry name" value="alpha/beta hydrolase"/>
    <property type="match status" value="1"/>
</dbReference>
<protein>
    <submittedName>
        <fullName evidence="4">Monoacylglycerol lipase ABHD12-like</fullName>
    </submittedName>
</protein>
<evidence type="ECO:0000313" key="3">
    <source>
        <dbReference type="Proteomes" id="UP000695000"/>
    </source>
</evidence>
<dbReference type="InterPro" id="IPR022742">
    <property type="entry name" value="Hydrolase_4"/>
</dbReference>
<dbReference type="InterPro" id="IPR029058">
    <property type="entry name" value="AB_hydrolase_fold"/>
</dbReference>
<keyword evidence="3" id="KW-1185">Reference proteome</keyword>
<evidence type="ECO:0000256" key="1">
    <source>
        <dbReference type="SAM" id="Phobius"/>
    </source>
</evidence>
<name>A0ABM1N2P2_NICVS</name>
<dbReference type="Proteomes" id="UP000695000">
    <property type="component" value="Unplaced"/>
</dbReference>
<accession>A0ABM1N2P2</accession>
<organism evidence="3 4">
    <name type="scientific">Nicrophorus vespilloides</name>
    <name type="common">Boreal carrion beetle</name>
    <dbReference type="NCBI Taxonomy" id="110193"/>
    <lineage>
        <taxon>Eukaryota</taxon>
        <taxon>Metazoa</taxon>
        <taxon>Ecdysozoa</taxon>
        <taxon>Arthropoda</taxon>
        <taxon>Hexapoda</taxon>
        <taxon>Insecta</taxon>
        <taxon>Pterygota</taxon>
        <taxon>Neoptera</taxon>
        <taxon>Endopterygota</taxon>
        <taxon>Coleoptera</taxon>
        <taxon>Polyphaga</taxon>
        <taxon>Staphyliniformia</taxon>
        <taxon>Silphidae</taxon>
        <taxon>Nicrophorinae</taxon>
        <taxon>Nicrophorus</taxon>
    </lineage>
</organism>
<proteinExistence type="predicted"/>
<dbReference type="PANTHER" id="PTHR12277">
    <property type="entry name" value="ALPHA/BETA HYDROLASE DOMAIN-CONTAINING PROTEIN"/>
    <property type="match status" value="1"/>
</dbReference>
<feature type="transmembrane region" description="Helical" evidence="1">
    <location>
        <begin position="33"/>
        <end position="60"/>
    </location>
</feature>
<dbReference type="Pfam" id="PF12146">
    <property type="entry name" value="Hydrolase_4"/>
    <property type="match status" value="1"/>
</dbReference>
<reference evidence="4" key="1">
    <citation type="submission" date="2025-08" db="UniProtKB">
        <authorList>
            <consortium name="RefSeq"/>
        </authorList>
    </citation>
    <scope>IDENTIFICATION</scope>
    <source>
        <tissue evidence="4">Whole Larva</tissue>
    </source>
</reference>